<evidence type="ECO:0000256" key="1">
    <source>
        <dbReference type="SAM" id="MobiDB-lite"/>
    </source>
</evidence>
<dbReference type="RefSeq" id="WP_179252325.1">
    <property type="nucleotide sequence ID" value="NZ_JACBIV010000006.1"/>
</dbReference>
<feature type="compositionally biased region" description="Basic and acidic residues" evidence="1">
    <location>
        <begin position="17"/>
        <end position="36"/>
    </location>
</feature>
<evidence type="ECO:0000313" key="3">
    <source>
        <dbReference type="Proteomes" id="UP000659084"/>
    </source>
</evidence>
<sequence>MDNSDKEITLSSDYVEQPDKNEIKRQRDAANKEKQNKKYIDSGFSRLKIYLGRSTIENLAGIYEDQRGKPLNIDGRKDIDSLSQVISFCINRTYEQLYAEEEEQELPTTYALPANNARSQELYDRYQTASYWQSNGLSDTAIKNKLNKEGYRPPNRIPSTIPGLKSNGGSPLWTVQQVKDLLDFEILNADLNDLNE</sequence>
<name>A0AAW3WNA3_SERFO</name>
<dbReference type="EMBL" id="JACNYO010000007">
    <property type="protein sequence ID" value="MBC3212434.1"/>
    <property type="molecule type" value="Genomic_DNA"/>
</dbReference>
<organism evidence="2 3">
    <name type="scientific">Serratia fonticola</name>
    <dbReference type="NCBI Taxonomy" id="47917"/>
    <lineage>
        <taxon>Bacteria</taxon>
        <taxon>Pseudomonadati</taxon>
        <taxon>Pseudomonadota</taxon>
        <taxon>Gammaproteobacteria</taxon>
        <taxon>Enterobacterales</taxon>
        <taxon>Yersiniaceae</taxon>
        <taxon>Serratia</taxon>
    </lineage>
</organism>
<proteinExistence type="predicted"/>
<dbReference type="Proteomes" id="UP000659084">
    <property type="component" value="Unassembled WGS sequence"/>
</dbReference>
<accession>A0AAW3WNA3</accession>
<gene>
    <name evidence="2" type="ORF">H8J20_09795</name>
</gene>
<dbReference type="AlphaFoldDB" id="A0AAW3WNA3"/>
<comment type="caution">
    <text evidence="2">The sequence shown here is derived from an EMBL/GenBank/DDBJ whole genome shotgun (WGS) entry which is preliminary data.</text>
</comment>
<evidence type="ECO:0000313" key="2">
    <source>
        <dbReference type="EMBL" id="MBC3212434.1"/>
    </source>
</evidence>
<protein>
    <submittedName>
        <fullName evidence="2">Uncharacterized protein</fullName>
    </submittedName>
</protein>
<feature type="region of interest" description="Disordered" evidence="1">
    <location>
        <begin position="1"/>
        <end position="36"/>
    </location>
</feature>
<reference evidence="2" key="1">
    <citation type="submission" date="2020-08" db="EMBL/GenBank/DDBJ databases">
        <title>Food and environmental bacterial isolates.</title>
        <authorList>
            <person name="Richter L."/>
            <person name="Du Plessis E.M."/>
            <person name="Duvenage S."/>
            <person name="Allam M."/>
            <person name="Korsten L."/>
        </authorList>
    </citation>
    <scope>NUCLEOTIDE SEQUENCE</scope>
    <source>
        <strain evidence="2">UPMP2127</strain>
    </source>
</reference>